<dbReference type="SUPFAM" id="SSF54909">
    <property type="entry name" value="Dimeric alpha+beta barrel"/>
    <property type="match status" value="1"/>
</dbReference>
<dbReference type="PROSITE" id="PS51502">
    <property type="entry name" value="S_R_A_B_BARREL"/>
    <property type="match status" value="1"/>
</dbReference>
<comment type="caution">
    <text evidence="3">The sequence shown here is derived from an EMBL/GenBank/DDBJ whole genome shotgun (WGS) entry which is preliminary data.</text>
</comment>
<dbReference type="PANTHER" id="PTHR33178">
    <property type="match status" value="1"/>
</dbReference>
<comment type="subunit">
    <text evidence="1">Homodimer.</text>
</comment>
<dbReference type="Pfam" id="PF07876">
    <property type="entry name" value="Dabb"/>
    <property type="match status" value="1"/>
</dbReference>
<dbReference type="EMBL" id="JAQJAN010000012">
    <property type="protein sequence ID" value="KAJ5716405.1"/>
    <property type="molecule type" value="Genomic_DNA"/>
</dbReference>
<keyword evidence="4" id="KW-1185">Reference proteome</keyword>
<dbReference type="Proteomes" id="UP001215712">
    <property type="component" value="Unassembled WGS sequence"/>
</dbReference>
<name>A0AAD6HH43_9EURO</name>
<dbReference type="SMART" id="SM00886">
    <property type="entry name" value="Dabb"/>
    <property type="match status" value="1"/>
</dbReference>
<evidence type="ECO:0000313" key="4">
    <source>
        <dbReference type="Proteomes" id="UP001215712"/>
    </source>
</evidence>
<organism evidence="3 4">
    <name type="scientific">Penicillium malachiteum</name>
    <dbReference type="NCBI Taxonomy" id="1324776"/>
    <lineage>
        <taxon>Eukaryota</taxon>
        <taxon>Fungi</taxon>
        <taxon>Dikarya</taxon>
        <taxon>Ascomycota</taxon>
        <taxon>Pezizomycotina</taxon>
        <taxon>Eurotiomycetes</taxon>
        <taxon>Eurotiomycetidae</taxon>
        <taxon>Eurotiales</taxon>
        <taxon>Aspergillaceae</taxon>
        <taxon>Penicillium</taxon>
    </lineage>
</organism>
<sequence length="111" mass="12385">MTTTSIVLLQFKPEASSEDIKEVCSRMLSLKDRCLHPDTQKPYIQSYNGGVDNSIEGMQNGFTHAFVIQFQSTADRDYCVNGDTVHQDIVGSLDPIVEKAQVVDFTHGVFE</sequence>
<feature type="domain" description="Stress-response A/B barrel" evidence="2">
    <location>
        <begin position="3"/>
        <end position="105"/>
    </location>
</feature>
<reference evidence="3" key="2">
    <citation type="submission" date="2023-01" db="EMBL/GenBank/DDBJ databases">
        <authorList>
            <person name="Petersen C."/>
        </authorList>
    </citation>
    <scope>NUCLEOTIDE SEQUENCE</scope>
    <source>
        <strain evidence="3">IBT 17514</strain>
    </source>
</reference>
<proteinExistence type="predicted"/>
<dbReference type="PANTHER" id="PTHR33178:SF10">
    <property type="entry name" value="STRESS-RESPONSE A_B BARREL DOMAIN-CONTAINING PROTEIN"/>
    <property type="match status" value="1"/>
</dbReference>
<reference evidence="3" key="1">
    <citation type="journal article" date="2023" name="IMA Fungus">
        <title>Comparative genomic study of the Penicillium genus elucidates a diverse pangenome and 15 lateral gene transfer events.</title>
        <authorList>
            <person name="Petersen C."/>
            <person name="Sorensen T."/>
            <person name="Nielsen M.R."/>
            <person name="Sondergaard T.E."/>
            <person name="Sorensen J.L."/>
            <person name="Fitzpatrick D.A."/>
            <person name="Frisvad J.C."/>
            <person name="Nielsen K.L."/>
        </authorList>
    </citation>
    <scope>NUCLEOTIDE SEQUENCE</scope>
    <source>
        <strain evidence="3">IBT 17514</strain>
    </source>
</reference>
<evidence type="ECO:0000259" key="2">
    <source>
        <dbReference type="PROSITE" id="PS51502"/>
    </source>
</evidence>
<dbReference type="AlphaFoldDB" id="A0AAD6HH43"/>
<dbReference type="InterPro" id="IPR011008">
    <property type="entry name" value="Dimeric_a/b-barrel"/>
</dbReference>
<dbReference type="InterPro" id="IPR013097">
    <property type="entry name" value="Dabb"/>
</dbReference>
<evidence type="ECO:0000256" key="1">
    <source>
        <dbReference type="ARBA" id="ARBA00011738"/>
    </source>
</evidence>
<gene>
    <name evidence="3" type="ORF">N7493_008316</name>
</gene>
<accession>A0AAD6HH43</accession>
<dbReference type="InterPro" id="IPR044662">
    <property type="entry name" value="HS1/DABB1-like"/>
</dbReference>
<protein>
    <recommendedName>
        <fullName evidence="2">Stress-response A/B barrel domain-containing protein</fullName>
    </recommendedName>
</protein>
<evidence type="ECO:0000313" key="3">
    <source>
        <dbReference type="EMBL" id="KAJ5716405.1"/>
    </source>
</evidence>
<dbReference type="Gene3D" id="3.30.70.100">
    <property type="match status" value="1"/>
</dbReference>